<dbReference type="InterPro" id="IPR003877">
    <property type="entry name" value="SPRY_dom"/>
</dbReference>
<organism evidence="8 9">
    <name type="scientific">Megalops atlanticus</name>
    <name type="common">Tarpon</name>
    <name type="synonym">Clupea gigantea</name>
    <dbReference type="NCBI Taxonomy" id="7932"/>
    <lineage>
        <taxon>Eukaryota</taxon>
        <taxon>Metazoa</taxon>
        <taxon>Chordata</taxon>
        <taxon>Craniata</taxon>
        <taxon>Vertebrata</taxon>
        <taxon>Euteleostomi</taxon>
        <taxon>Actinopterygii</taxon>
        <taxon>Neopterygii</taxon>
        <taxon>Teleostei</taxon>
        <taxon>Elopiformes</taxon>
        <taxon>Megalopidae</taxon>
        <taxon>Megalops</taxon>
    </lineage>
</organism>
<accession>A0A9D3TAT4</accession>
<evidence type="ECO:0008006" key="10">
    <source>
        <dbReference type="Google" id="ProtNLM"/>
    </source>
</evidence>
<feature type="region of interest" description="Disordered" evidence="5">
    <location>
        <begin position="60"/>
        <end position="93"/>
    </location>
</feature>
<feature type="domain" description="B box-type" evidence="6">
    <location>
        <begin position="91"/>
        <end position="132"/>
    </location>
</feature>
<dbReference type="CDD" id="cd19834">
    <property type="entry name" value="Bbox2_BSPRY"/>
    <property type="match status" value="1"/>
</dbReference>
<dbReference type="PRINTS" id="PR01407">
    <property type="entry name" value="BUTYPHLNCDUF"/>
</dbReference>
<dbReference type="PROSITE" id="PS50119">
    <property type="entry name" value="ZF_BBOX"/>
    <property type="match status" value="1"/>
</dbReference>
<feature type="compositionally biased region" description="Basic and acidic residues" evidence="5">
    <location>
        <begin position="256"/>
        <end position="273"/>
    </location>
</feature>
<reference evidence="8" key="1">
    <citation type="submission" date="2021-01" db="EMBL/GenBank/DDBJ databases">
        <authorList>
            <person name="Zahm M."/>
            <person name="Roques C."/>
            <person name="Cabau C."/>
            <person name="Klopp C."/>
            <person name="Donnadieu C."/>
            <person name="Jouanno E."/>
            <person name="Lampietro C."/>
            <person name="Louis A."/>
            <person name="Herpin A."/>
            <person name="Echchiki A."/>
            <person name="Berthelot C."/>
            <person name="Parey E."/>
            <person name="Roest-Crollius H."/>
            <person name="Braasch I."/>
            <person name="Postlethwait J."/>
            <person name="Bobe J."/>
            <person name="Montfort J."/>
            <person name="Bouchez O."/>
            <person name="Begum T."/>
            <person name="Mejri S."/>
            <person name="Adams A."/>
            <person name="Chen W.-J."/>
            <person name="Guiguen Y."/>
        </authorList>
    </citation>
    <scope>NUCLEOTIDE SEQUENCE</scope>
    <source>
        <strain evidence="8">YG-15Mar2019-1</strain>
        <tissue evidence="8">Brain</tissue>
    </source>
</reference>
<dbReference type="PANTHER" id="PTHR24103">
    <property type="entry name" value="E3 UBIQUITIN-PROTEIN LIGASE TRIM"/>
    <property type="match status" value="1"/>
</dbReference>
<dbReference type="AlphaFoldDB" id="A0A9D3TAT4"/>
<evidence type="ECO:0000259" key="6">
    <source>
        <dbReference type="PROSITE" id="PS50119"/>
    </source>
</evidence>
<evidence type="ECO:0000256" key="5">
    <source>
        <dbReference type="SAM" id="MobiDB-lite"/>
    </source>
</evidence>
<dbReference type="EMBL" id="JAFDVH010000006">
    <property type="protein sequence ID" value="KAG7476452.1"/>
    <property type="molecule type" value="Genomic_DNA"/>
</dbReference>
<dbReference type="SMART" id="SM00449">
    <property type="entry name" value="SPRY"/>
    <property type="match status" value="1"/>
</dbReference>
<keyword evidence="9" id="KW-1185">Reference proteome</keyword>
<evidence type="ECO:0000256" key="3">
    <source>
        <dbReference type="PROSITE-ProRule" id="PRU00024"/>
    </source>
</evidence>
<feature type="region of interest" description="Disordered" evidence="5">
    <location>
        <begin position="1"/>
        <end position="46"/>
    </location>
</feature>
<gene>
    <name evidence="8" type="ORF">MATL_G00083110</name>
</gene>
<dbReference type="InterPro" id="IPR006574">
    <property type="entry name" value="PRY"/>
</dbReference>
<evidence type="ECO:0000256" key="1">
    <source>
        <dbReference type="ARBA" id="ARBA00022771"/>
    </source>
</evidence>
<feature type="compositionally biased region" description="Polar residues" evidence="5">
    <location>
        <begin position="27"/>
        <end position="43"/>
    </location>
</feature>
<dbReference type="PROSITE" id="PS50188">
    <property type="entry name" value="B302_SPRY"/>
    <property type="match status" value="1"/>
</dbReference>
<keyword evidence="4" id="KW-0175">Coiled coil</keyword>
<keyword evidence="1 3" id="KW-0479">Metal-binding</keyword>
<dbReference type="Pfam" id="PF00643">
    <property type="entry name" value="zf-B_box"/>
    <property type="match status" value="1"/>
</dbReference>
<sequence length="477" mass="51823">MSSEPWNCELTAVSLRDSDSEPESETWDSSASHLGNGDSNTGILSVDSLLSPGGALLMNGSRVGDSKAEEHSGTKPASRGSPVSATDSRSEDSGLCVDHESELDWYCSSEGKLICSHCAIVGSCQGHTVTPIARRAADVRNQLVDVCEKMQLQALRIERFISQTLAAKERALQAEASGARERVVARVSRVREALEEEEQRLLEAVQREEERVQQCLLTQRAHWTQALAALTHTRTGLVHMLTDTQDTKLATSSEEISERVEEAEGVGEPRDTDQLSLDQTCSDSSLLLGLWASAMLLGPSGHTLAHLRFDERTVSPLLSLSPDQRTLTFLPKRARQSPPYDPARFDSWPNALCSPALSSGAHSWVLEVGGSAAFKVGVCYAGVARKGAGNDSRLGYNAQSWVLSHYEGEFSFCHAGRHHPLPLLRRPARLRVLLDLPGQTLLFFDPDAGAVLHAVRHPFTEPLLPACAVADHSITLV</sequence>
<comment type="caution">
    <text evidence="8">The sequence shown here is derived from an EMBL/GenBank/DDBJ whole genome shotgun (WGS) entry which is preliminary data.</text>
</comment>
<keyword evidence="1 3" id="KW-0863">Zinc-finger</keyword>
<feature type="coiled-coil region" evidence="4">
    <location>
        <begin position="180"/>
        <end position="211"/>
    </location>
</feature>
<dbReference type="SUPFAM" id="SSF49899">
    <property type="entry name" value="Concanavalin A-like lectins/glucanases"/>
    <property type="match status" value="1"/>
</dbReference>
<dbReference type="InterPro" id="IPR003879">
    <property type="entry name" value="Butyrophylin_SPRY"/>
</dbReference>
<dbReference type="OrthoDB" id="9875313at2759"/>
<feature type="compositionally biased region" description="Basic and acidic residues" evidence="5">
    <location>
        <begin position="64"/>
        <end position="73"/>
    </location>
</feature>
<dbReference type="Pfam" id="PF00622">
    <property type="entry name" value="SPRY"/>
    <property type="match status" value="1"/>
</dbReference>
<protein>
    <recommendedName>
        <fullName evidence="10">B box and SPRY domain-containing protein</fullName>
    </recommendedName>
</protein>
<evidence type="ECO:0000256" key="2">
    <source>
        <dbReference type="ARBA" id="ARBA00022833"/>
    </source>
</evidence>
<dbReference type="Gene3D" id="2.60.120.920">
    <property type="match status" value="1"/>
</dbReference>
<dbReference type="InterPro" id="IPR000315">
    <property type="entry name" value="Znf_B-box"/>
</dbReference>
<evidence type="ECO:0000259" key="7">
    <source>
        <dbReference type="PROSITE" id="PS50188"/>
    </source>
</evidence>
<evidence type="ECO:0000313" key="9">
    <source>
        <dbReference type="Proteomes" id="UP001046870"/>
    </source>
</evidence>
<dbReference type="Pfam" id="PF13765">
    <property type="entry name" value="PRY"/>
    <property type="match status" value="1"/>
</dbReference>
<feature type="region of interest" description="Disordered" evidence="5">
    <location>
        <begin position="252"/>
        <end position="276"/>
    </location>
</feature>
<feature type="domain" description="B30.2/SPRY" evidence="7">
    <location>
        <begin position="287"/>
        <end position="477"/>
    </location>
</feature>
<dbReference type="InterPro" id="IPR013320">
    <property type="entry name" value="ConA-like_dom_sf"/>
</dbReference>
<dbReference type="SUPFAM" id="SSF57845">
    <property type="entry name" value="B-box zinc-binding domain"/>
    <property type="match status" value="1"/>
</dbReference>
<evidence type="ECO:0000313" key="8">
    <source>
        <dbReference type="EMBL" id="KAG7476452.1"/>
    </source>
</evidence>
<dbReference type="InterPro" id="IPR050143">
    <property type="entry name" value="TRIM/RBCC"/>
</dbReference>
<dbReference type="Gene3D" id="3.30.160.60">
    <property type="entry name" value="Classic Zinc Finger"/>
    <property type="match status" value="1"/>
</dbReference>
<evidence type="ECO:0000256" key="4">
    <source>
        <dbReference type="SAM" id="Coils"/>
    </source>
</evidence>
<name>A0A9D3TAT4_MEGAT</name>
<dbReference type="SMART" id="SM00589">
    <property type="entry name" value="PRY"/>
    <property type="match status" value="1"/>
</dbReference>
<dbReference type="Proteomes" id="UP001046870">
    <property type="component" value="Chromosome 6"/>
</dbReference>
<dbReference type="GO" id="GO:0008270">
    <property type="term" value="F:zinc ion binding"/>
    <property type="evidence" value="ECO:0007669"/>
    <property type="project" value="UniProtKB-KW"/>
</dbReference>
<dbReference type="InterPro" id="IPR043136">
    <property type="entry name" value="B30.2/SPRY_sf"/>
</dbReference>
<dbReference type="CDD" id="cd12904">
    <property type="entry name" value="SPRY_BSPRY"/>
    <property type="match status" value="1"/>
</dbReference>
<proteinExistence type="predicted"/>
<dbReference type="InterPro" id="IPR001870">
    <property type="entry name" value="B30.2/SPRY"/>
</dbReference>
<keyword evidence="2" id="KW-0862">Zinc</keyword>